<dbReference type="PIRSF" id="PIRSF033535">
    <property type="entry name" value="UCP033535_plp"/>
    <property type="match status" value="1"/>
</dbReference>
<evidence type="ECO:0000313" key="2">
    <source>
        <dbReference type="EMBL" id="QKK79879.1"/>
    </source>
</evidence>
<dbReference type="RefSeq" id="WP_176334789.1">
    <property type="nucleotide sequence ID" value="NZ_BAAAEF010000013.1"/>
</dbReference>
<dbReference type="InterPro" id="IPR014582">
    <property type="entry name" value="UCP033535_lipo"/>
</dbReference>
<dbReference type="SUPFAM" id="SSF141318">
    <property type="entry name" value="TM0957-like"/>
    <property type="match status" value="1"/>
</dbReference>
<evidence type="ECO:0000256" key="1">
    <source>
        <dbReference type="SAM" id="Phobius"/>
    </source>
</evidence>
<dbReference type="Gene3D" id="2.40.50.420">
    <property type="entry name" value="Envelope glycoprotein gp160, DUF2291, alpha/beta domain"/>
    <property type="match status" value="1"/>
</dbReference>
<dbReference type="InterPro" id="IPR036215">
    <property type="entry name" value="TM0957-like_sf"/>
</dbReference>
<dbReference type="EMBL" id="CP054301">
    <property type="protein sequence ID" value="QKK79879.1"/>
    <property type="molecule type" value="Genomic_DNA"/>
</dbReference>
<accession>A0A859CZV1</accession>
<dbReference type="KEGG" id="mpri:MP3633_1144"/>
<keyword evidence="1" id="KW-0812">Transmembrane</keyword>
<organism evidence="2 3">
    <name type="scientific">Marinomonas primoryensis</name>
    <dbReference type="NCBI Taxonomy" id="178399"/>
    <lineage>
        <taxon>Bacteria</taxon>
        <taxon>Pseudomonadati</taxon>
        <taxon>Pseudomonadota</taxon>
        <taxon>Gammaproteobacteria</taxon>
        <taxon>Oceanospirillales</taxon>
        <taxon>Oceanospirillaceae</taxon>
        <taxon>Marinomonas</taxon>
    </lineage>
</organism>
<keyword evidence="1" id="KW-0472">Membrane</keyword>
<feature type="transmembrane region" description="Helical" evidence="1">
    <location>
        <begin position="21"/>
        <end position="44"/>
    </location>
</feature>
<reference evidence="2 3" key="1">
    <citation type="submission" date="2020-06" db="EMBL/GenBank/DDBJ databases">
        <authorList>
            <person name="Voronona O.L."/>
            <person name="Aksenova E.I."/>
            <person name="Kunda M.S."/>
            <person name="Semenov A.N."/>
            <person name="Ryzhova N."/>
        </authorList>
    </citation>
    <scope>NUCLEOTIDE SEQUENCE [LARGE SCALE GENOMIC DNA]</scope>
    <source>
        <strain evidence="2 3">MPKMM3633</strain>
    </source>
</reference>
<evidence type="ECO:0000313" key="3">
    <source>
        <dbReference type="Proteomes" id="UP000509371"/>
    </source>
</evidence>
<name>A0A859CZV1_9GAMM</name>
<protein>
    <submittedName>
        <fullName evidence="2">DUF2291 domain-containing protein</fullName>
    </submittedName>
</protein>
<dbReference type="AlphaFoldDB" id="A0A859CZV1"/>
<proteinExistence type="predicted"/>
<dbReference type="Proteomes" id="UP000509371">
    <property type="component" value="Chromosome"/>
</dbReference>
<gene>
    <name evidence="2" type="ORF">MP3633_1144</name>
</gene>
<keyword evidence="1" id="KW-1133">Transmembrane helix</keyword>
<dbReference type="Gene3D" id="1.10.10.1260">
    <property type="entry name" value="Envelope glycoprotein gp160, DUF2291, helical domain"/>
    <property type="match status" value="1"/>
</dbReference>
<sequence length="221" mass="23759">MIKATAQSQLSNQIIAKKRKTILVSAIAATVIVGTMVLDTTVIVNGSADDLRQQVFSPDNYASAHYNGIKSYILENAVDATTLLKEIQVNKKAAGEKYGKGGGIGPVIPVSFKGIITTGKSGIFSIDIPNFPDKQTVRIQTGPAINGTDLRDATGTISFGEFTNQIEYQDVGAALNRAMKADILEDLDRSTLTGKSVEISGVFRLINTKNWLVTPVRMNLK</sequence>
<dbReference type="Pfam" id="PF10054">
    <property type="entry name" value="DUF2291"/>
    <property type="match status" value="1"/>
</dbReference>